<sequence length="242" mass="25687">MKNIFSVLLVLTSTLSPALAHWNYDELIVNGQIVGEPYQYIRRTLNSNSPIENVQSIDMRCNTGGASGKNTQTYTVKAGDELGFAINESFGHPGPQQVYLSKAPGTAADYDGSGGWAKIYSLTTSTINDKGLQWAGDGMKSFRFNLPSSTPPGEYLLRAEGLALHGAGTKGGAQFYIGCAQINVTGSGNGSPGPLVKFPGAYAGEEPGILIGIYWPTPTNYTVPGPALWPAGTQEQHSVKQL</sequence>
<keyword evidence="3" id="KW-0964">Secreted</keyword>
<evidence type="ECO:0000256" key="9">
    <source>
        <dbReference type="ARBA" id="ARBA00023033"/>
    </source>
</evidence>
<keyword evidence="19" id="KW-1185">Reference proteome</keyword>
<dbReference type="Proteomes" id="UP000800200">
    <property type="component" value="Unassembled WGS sequence"/>
</dbReference>
<feature type="chain" id="PRO_5025690634" description="lytic cellulose monooxygenase (C4-dehydrogenating)" evidence="16">
    <location>
        <begin position="21"/>
        <end position="242"/>
    </location>
</feature>
<dbReference type="Gene3D" id="2.70.50.70">
    <property type="match status" value="1"/>
</dbReference>
<keyword evidence="7" id="KW-0560">Oxidoreductase</keyword>
<protein>
    <recommendedName>
        <fullName evidence="15">lytic cellulose monooxygenase (C4-dehydrogenating)</fullName>
        <ecNumber evidence="15">1.14.99.56</ecNumber>
    </recommendedName>
</protein>
<dbReference type="GO" id="GO:0004497">
    <property type="term" value="F:monooxygenase activity"/>
    <property type="evidence" value="ECO:0007669"/>
    <property type="project" value="UniProtKB-KW"/>
</dbReference>
<comment type="catalytic activity">
    <reaction evidence="14">
        <text>[(1-&gt;4)-beta-D-glucosyl]n+m + reduced acceptor + O2 = 4-dehydro-beta-D-glucosyl-[(1-&gt;4)-beta-D-glucosyl]n-1 + [(1-&gt;4)-beta-D-glucosyl]m + acceptor + H2O.</text>
        <dbReference type="EC" id="1.14.99.56"/>
    </reaction>
</comment>
<evidence type="ECO:0000256" key="4">
    <source>
        <dbReference type="ARBA" id="ARBA00022723"/>
    </source>
</evidence>
<evidence type="ECO:0000256" key="8">
    <source>
        <dbReference type="ARBA" id="ARBA00023008"/>
    </source>
</evidence>
<dbReference type="PANTHER" id="PTHR33353">
    <property type="entry name" value="PUTATIVE (AFU_ORTHOLOGUE AFUA_1G12560)-RELATED"/>
    <property type="match status" value="1"/>
</dbReference>
<keyword evidence="6" id="KW-0136">Cellulose degradation</keyword>
<organism evidence="18 19">
    <name type="scientific">Zopfia rhizophila CBS 207.26</name>
    <dbReference type="NCBI Taxonomy" id="1314779"/>
    <lineage>
        <taxon>Eukaryota</taxon>
        <taxon>Fungi</taxon>
        <taxon>Dikarya</taxon>
        <taxon>Ascomycota</taxon>
        <taxon>Pezizomycotina</taxon>
        <taxon>Dothideomycetes</taxon>
        <taxon>Dothideomycetes incertae sedis</taxon>
        <taxon>Zopfiaceae</taxon>
        <taxon>Zopfia</taxon>
    </lineage>
</organism>
<feature type="domain" description="Auxiliary Activity family 9 catalytic" evidence="17">
    <location>
        <begin position="21"/>
        <end position="221"/>
    </location>
</feature>
<keyword evidence="4" id="KW-0479">Metal-binding</keyword>
<dbReference type="InterPro" id="IPR049892">
    <property type="entry name" value="AA9"/>
</dbReference>
<keyword evidence="10" id="KW-1015">Disulfide bond</keyword>
<dbReference type="OrthoDB" id="6038816at2759"/>
<comment type="subcellular location">
    <subcellularLocation>
        <location evidence="2">Secreted</location>
    </subcellularLocation>
</comment>
<evidence type="ECO:0000256" key="10">
    <source>
        <dbReference type="ARBA" id="ARBA00023157"/>
    </source>
</evidence>
<reference evidence="18" key="1">
    <citation type="journal article" date="2020" name="Stud. Mycol.">
        <title>101 Dothideomycetes genomes: a test case for predicting lifestyles and emergence of pathogens.</title>
        <authorList>
            <person name="Haridas S."/>
            <person name="Albert R."/>
            <person name="Binder M."/>
            <person name="Bloem J."/>
            <person name="Labutti K."/>
            <person name="Salamov A."/>
            <person name="Andreopoulos B."/>
            <person name="Baker S."/>
            <person name="Barry K."/>
            <person name="Bills G."/>
            <person name="Bluhm B."/>
            <person name="Cannon C."/>
            <person name="Castanera R."/>
            <person name="Culley D."/>
            <person name="Daum C."/>
            <person name="Ezra D."/>
            <person name="Gonzalez J."/>
            <person name="Henrissat B."/>
            <person name="Kuo A."/>
            <person name="Liang C."/>
            <person name="Lipzen A."/>
            <person name="Lutzoni F."/>
            <person name="Magnuson J."/>
            <person name="Mondo S."/>
            <person name="Nolan M."/>
            <person name="Ohm R."/>
            <person name="Pangilinan J."/>
            <person name="Park H.-J."/>
            <person name="Ramirez L."/>
            <person name="Alfaro M."/>
            <person name="Sun H."/>
            <person name="Tritt A."/>
            <person name="Yoshinaga Y."/>
            <person name="Zwiers L.-H."/>
            <person name="Turgeon B."/>
            <person name="Goodwin S."/>
            <person name="Spatafora J."/>
            <person name="Crous P."/>
            <person name="Grigoriev I."/>
        </authorList>
    </citation>
    <scope>NUCLEOTIDE SEQUENCE</scope>
    <source>
        <strain evidence="18">CBS 207.26</strain>
    </source>
</reference>
<evidence type="ECO:0000256" key="5">
    <source>
        <dbReference type="ARBA" id="ARBA00022729"/>
    </source>
</evidence>
<evidence type="ECO:0000313" key="19">
    <source>
        <dbReference type="Proteomes" id="UP000800200"/>
    </source>
</evidence>
<evidence type="ECO:0000256" key="7">
    <source>
        <dbReference type="ARBA" id="ARBA00023002"/>
    </source>
</evidence>
<evidence type="ECO:0000256" key="3">
    <source>
        <dbReference type="ARBA" id="ARBA00022525"/>
    </source>
</evidence>
<dbReference type="GO" id="GO:0030245">
    <property type="term" value="P:cellulose catabolic process"/>
    <property type="evidence" value="ECO:0007669"/>
    <property type="project" value="UniProtKB-KW"/>
</dbReference>
<evidence type="ECO:0000256" key="14">
    <source>
        <dbReference type="ARBA" id="ARBA00045077"/>
    </source>
</evidence>
<comment type="cofactor">
    <cofactor evidence="1">
        <name>Cu(2+)</name>
        <dbReference type="ChEBI" id="CHEBI:29036"/>
    </cofactor>
</comment>
<keyword evidence="9 18" id="KW-0503">Monooxygenase</keyword>
<dbReference type="EMBL" id="ML994614">
    <property type="protein sequence ID" value="KAF2193114.1"/>
    <property type="molecule type" value="Genomic_DNA"/>
</dbReference>
<dbReference type="AlphaFoldDB" id="A0A6A6ENG5"/>
<keyword evidence="11" id="KW-0119">Carbohydrate metabolism</keyword>
<evidence type="ECO:0000313" key="18">
    <source>
        <dbReference type="EMBL" id="KAF2193114.1"/>
    </source>
</evidence>
<name>A0A6A6ENG5_9PEZI</name>
<keyword evidence="8" id="KW-0186">Copper</keyword>
<evidence type="ECO:0000256" key="15">
    <source>
        <dbReference type="ARBA" id="ARBA00047174"/>
    </source>
</evidence>
<evidence type="ECO:0000256" key="13">
    <source>
        <dbReference type="ARBA" id="ARBA00044502"/>
    </source>
</evidence>
<keyword evidence="5 16" id="KW-0732">Signal</keyword>
<evidence type="ECO:0000256" key="1">
    <source>
        <dbReference type="ARBA" id="ARBA00001973"/>
    </source>
</evidence>
<dbReference type="GO" id="GO:0005576">
    <property type="term" value="C:extracellular region"/>
    <property type="evidence" value="ECO:0007669"/>
    <property type="project" value="UniProtKB-SubCell"/>
</dbReference>
<evidence type="ECO:0000256" key="12">
    <source>
        <dbReference type="ARBA" id="ARBA00023326"/>
    </source>
</evidence>
<keyword evidence="12" id="KW-0624">Polysaccharide degradation</keyword>
<evidence type="ECO:0000256" key="2">
    <source>
        <dbReference type="ARBA" id="ARBA00004613"/>
    </source>
</evidence>
<evidence type="ECO:0000256" key="11">
    <source>
        <dbReference type="ARBA" id="ARBA00023277"/>
    </source>
</evidence>
<dbReference type="GO" id="GO:0046872">
    <property type="term" value="F:metal ion binding"/>
    <property type="evidence" value="ECO:0007669"/>
    <property type="project" value="UniProtKB-KW"/>
</dbReference>
<evidence type="ECO:0000256" key="6">
    <source>
        <dbReference type="ARBA" id="ARBA00023001"/>
    </source>
</evidence>
<proteinExistence type="inferred from homology"/>
<accession>A0A6A6ENG5</accession>
<dbReference type="EC" id="1.14.99.56" evidence="15"/>
<evidence type="ECO:0000259" key="17">
    <source>
        <dbReference type="Pfam" id="PF03443"/>
    </source>
</evidence>
<feature type="signal peptide" evidence="16">
    <location>
        <begin position="1"/>
        <end position="20"/>
    </location>
</feature>
<dbReference type="CDD" id="cd21175">
    <property type="entry name" value="LPMO_AA9"/>
    <property type="match status" value="1"/>
</dbReference>
<dbReference type="PANTHER" id="PTHR33353:SF10">
    <property type="entry name" value="ENDO-BETA-1,4-GLUCANASE D"/>
    <property type="match status" value="1"/>
</dbReference>
<comment type="similarity">
    <text evidence="13">Belongs to the polysaccharide monooxygenase AA9 family.</text>
</comment>
<dbReference type="InterPro" id="IPR005103">
    <property type="entry name" value="AA9_LPMO"/>
</dbReference>
<dbReference type="Pfam" id="PF03443">
    <property type="entry name" value="AA9"/>
    <property type="match status" value="1"/>
</dbReference>
<evidence type="ECO:0000256" key="16">
    <source>
        <dbReference type="SAM" id="SignalP"/>
    </source>
</evidence>
<gene>
    <name evidence="18" type="ORF">K469DRAFT_735135</name>
</gene>